<evidence type="ECO:0000313" key="1">
    <source>
        <dbReference type="EMBL" id="NBJ94350.1"/>
    </source>
</evidence>
<dbReference type="AlphaFoldDB" id="A0A9X5BHU0"/>
<dbReference type="EMBL" id="QZDT01000036">
    <property type="protein sequence ID" value="NBJ94350.1"/>
    <property type="molecule type" value="Genomic_DNA"/>
</dbReference>
<gene>
    <name evidence="1" type="ORF">D5281_17620</name>
</gene>
<accession>A0A9X5BHU0</accession>
<comment type="caution">
    <text evidence="1">The sequence shown here is derived from an EMBL/GenBank/DDBJ whole genome shotgun (WGS) entry which is preliminary data.</text>
</comment>
<reference evidence="1" key="1">
    <citation type="submission" date="2018-09" db="EMBL/GenBank/DDBJ databases">
        <title>Murine metabolic-syndrome-specific gut microbial biobank.</title>
        <authorList>
            <person name="Liu C."/>
        </authorList>
    </citation>
    <scope>NUCLEOTIDE SEQUENCE</scope>
    <source>
        <strain evidence="1">D42-62</strain>
    </source>
</reference>
<organism evidence="1 2">
    <name type="scientific">Parablautia muri</name>
    <dbReference type="NCBI Taxonomy" id="2320879"/>
    <lineage>
        <taxon>Bacteria</taxon>
        <taxon>Bacillati</taxon>
        <taxon>Bacillota</taxon>
        <taxon>Clostridia</taxon>
        <taxon>Lachnospirales</taxon>
        <taxon>Lachnospiraceae</taxon>
        <taxon>Parablautia</taxon>
    </lineage>
</organism>
<protein>
    <submittedName>
        <fullName evidence="1">Uncharacterized protein</fullName>
    </submittedName>
</protein>
<sequence length="100" mass="11520">MKTARSFSGCFCRYVPTSSEPSRRAYEDAKHLVDIWLLPRGSISRCLAACAWQRCKLDVPLLAAGLLTVRRQFVDSHKMRSAQTHFCAWAIMKKFIYLCF</sequence>
<proteinExistence type="predicted"/>
<dbReference type="Proteomes" id="UP001154420">
    <property type="component" value="Unassembled WGS sequence"/>
</dbReference>
<name>A0A9X5BHU0_9FIRM</name>
<evidence type="ECO:0000313" key="2">
    <source>
        <dbReference type="Proteomes" id="UP001154420"/>
    </source>
</evidence>
<keyword evidence="2" id="KW-1185">Reference proteome</keyword>